<dbReference type="SUPFAM" id="SSF51306">
    <property type="entry name" value="LexA/Signal peptidase"/>
    <property type="match status" value="1"/>
</dbReference>
<dbReference type="EC" id="3.4.21.89" evidence="3"/>
<dbReference type="InterPro" id="IPR000223">
    <property type="entry name" value="Pept_S26A_signal_pept_1"/>
</dbReference>
<dbReference type="PANTHER" id="PTHR43390">
    <property type="entry name" value="SIGNAL PEPTIDASE I"/>
    <property type="match status" value="1"/>
</dbReference>
<keyword evidence="3" id="KW-1133">Transmembrane helix</keyword>
<accession>A0A943YZ45</accession>
<dbReference type="NCBIfam" id="TIGR02227">
    <property type="entry name" value="sigpep_I_bact"/>
    <property type="match status" value="1"/>
</dbReference>
<evidence type="ECO:0000256" key="1">
    <source>
        <dbReference type="ARBA" id="ARBA00004401"/>
    </source>
</evidence>
<organism evidence="5 6">
    <name type="scientific">Slackia piriformis</name>
    <dbReference type="NCBI Taxonomy" id="626934"/>
    <lineage>
        <taxon>Bacteria</taxon>
        <taxon>Bacillati</taxon>
        <taxon>Actinomycetota</taxon>
        <taxon>Coriobacteriia</taxon>
        <taxon>Eggerthellales</taxon>
        <taxon>Eggerthellaceae</taxon>
        <taxon>Slackia</taxon>
    </lineage>
</organism>
<evidence type="ECO:0000313" key="6">
    <source>
        <dbReference type="Proteomes" id="UP000727506"/>
    </source>
</evidence>
<comment type="similarity">
    <text evidence="2 3">Belongs to the peptidase S26 family.</text>
</comment>
<dbReference type="GO" id="GO:0004252">
    <property type="term" value="F:serine-type endopeptidase activity"/>
    <property type="evidence" value="ECO:0007669"/>
    <property type="project" value="InterPro"/>
</dbReference>
<dbReference type="PANTHER" id="PTHR43390:SF1">
    <property type="entry name" value="CHLOROPLAST PROCESSING PEPTIDASE"/>
    <property type="match status" value="1"/>
</dbReference>
<dbReference type="PRINTS" id="PR00727">
    <property type="entry name" value="LEADERPTASE"/>
</dbReference>
<proteinExistence type="inferred from homology"/>
<dbReference type="InterPro" id="IPR036286">
    <property type="entry name" value="LexA/Signal_pep-like_sf"/>
</dbReference>
<keyword evidence="3" id="KW-0645">Protease</keyword>
<dbReference type="GO" id="GO:0005886">
    <property type="term" value="C:plasma membrane"/>
    <property type="evidence" value="ECO:0007669"/>
    <property type="project" value="UniProtKB-SubCell"/>
</dbReference>
<name>A0A943YZ45_9ACTN</name>
<dbReference type="GO" id="GO:0006465">
    <property type="term" value="P:signal peptide processing"/>
    <property type="evidence" value="ECO:0007669"/>
    <property type="project" value="InterPro"/>
</dbReference>
<evidence type="ECO:0000313" key="5">
    <source>
        <dbReference type="EMBL" id="MBS6941673.1"/>
    </source>
</evidence>
<dbReference type="GO" id="GO:0009003">
    <property type="term" value="F:signal peptidase activity"/>
    <property type="evidence" value="ECO:0007669"/>
    <property type="project" value="UniProtKB-EC"/>
</dbReference>
<evidence type="ECO:0000256" key="3">
    <source>
        <dbReference type="RuleBase" id="RU362042"/>
    </source>
</evidence>
<evidence type="ECO:0000256" key="2">
    <source>
        <dbReference type="ARBA" id="ARBA00009370"/>
    </source>
</evidence>
<dbReference type="CDD" id="cd06530">
    <property type="entry name" value="S26_SPase_I"/>
    <property type="match status" value="1"/>
</dbReference>
<gene>
    <name evidence="5" type="primary">lepB</name>
    <name evidence="5" type="ORF">KH142_09470</name>
</gene>
<dbReference type="Pfam" id="PF10502">
    <property type="entry name" value="Peptidase_S26"/>
    <property type="match status" value="1"/>
</dbReference>
<comment type="caution">
    <text evidence="5">The sequence shown here is derived from an EMBL/GenBank/DDBJ whole genome shotgun (WGS) entry which is preliminary data.</text>
</comment>
<dbReference type="Gene3D" id="2.10.109.10">
    <property type="entry name" value="Umud Fragment, subunit A"/>
    <property type="match status" value="1"/>
</dbReference>
<keyword evidence="3 5" id="KW-0378">Hydrolase</keyword>
<dbReference type="AlphaFoldDB" id="A0A943YZ45"/>
<reference evidence="5" key="1">
    <citation type="submission" date="2021-02" db="EMBL/GenBank/DDBJ databases">
        <title>Infant gut strain persistence is associated with maternal origin, phylogeny, and functional potential including surface adhesion and iron acquisition.</title>
        <authorList>
            <person name="Lou Y.C."/>
        </authorList>
    </citation>
    <scope>NUCLEOTIDE SEQUENCE</scope>
    <source>
        <strain evidence="5">L2_039_000G1_dasL2_039_000G1_concoct_11</strain>
    </source>
</reference>
<sequence length="200" mass="21284">MRNANGHTTPRGIRPDRAFGGYGISSSTAIPSSSASAESPSRSGRASEGRTLAADIAALLFKVSAFAALFVLLFSFVFGAFRYADVSMAPRIVDGDMAIDYRLDKDYAARDAIVFSYGGKRLIGRVIALEGDEVDITADGLVVNGSLQQESDIYGTTTQVSGGVTFPLTVGRGQVFVLGDNREEALDSRTFGCVYIDKTE</sequence>
<dbReference type="Proteomes" id="UP000727506">
    <property type="component" value="Unassembled WGS sequence"/>
</dbReference>
<keyword evidence="3" id="KW-0472">Membrane</keyword>
<protein>
    <recommendedName>
        <fullName evidence="3">Signal peptidase I</fullName>
        <ecNumber evidence="3">3.4.21.89</ecNumber>
    </recommendedName>
</protein>
<feature type="transmembrane region" description="Helical" evidence="3">
    <location>
        <begin position="56"/>
        <end position="81"/>
    </location>
</feature>
<keyword evidence="3" id="KW-0812">Transmembrane</keyword>
<feature type="domain" description="Peptidase S26" evidence="4">
    <location>
        <begin position="65"/>
        <end position="197"/>
    </location>
</feature>
<evidence type="ECO:0000259" key="4">
    <source>
        <dbReference type="Pfam" id="PF10502"/>
    </source>
</evidence>
<dbReference type="EMBL" id="JAGZSV010000262">
    <property type="protein sequence ID" value="MBS6941673.1"/>
    <property type="molecule type" value="Genomic_DNA"/>
</dbReference>
<comment type="subcellular location">
    <subcellularLocation>
        <location evidence="1">Cell membrane</location>
        <topology evidence="1">Single-pass type II membrane protein</topology>
    </subcellularLocation>
    <subcellularLocation>
        <location evidence="3">Membrane</location>
        <topology evidence="3">Single-pass type II membrane protein</topology>
    </subcellularLocation>
</comment>
<dbReference type="InterPro" id="IPR019533">
    <property type="entry name" value="Peptidase_S26"/>
</dbReference>
<comment type="catalytic activity">
    <reaction evidence="3">
        <text>Cleavage of hydrophobic, N-terminal signal or leader sequences from secreted and periplasmic proteins.</text>
        <dbReference type="EC" id="3.4.21.89"/>
    </reaction>
</comment>